<protein>
    <submittedName>
        <fullName evidence="2">Uncharacterized protein</fullName>
    </submittedName>
</protein>
<feature type="region of interest" description="Disordered" evidence="1">
    <location>
        <begin position="134"/>
        <end position="237"/>
    </location>
</feature>
<dbReference type="EMBL" id="JAFBMS010000098">
    <property type="protein sequence ID" value="KAG9336997.1"/>
    <property type="molecule type" value="Genomic_DNA"/>
</dbReference>
<evidence type="ECO:0000313" key="3">
    <source>
        <dbReference type="Proteomes" id="UP000824540"/>
    </source>
</evidence>
<gene>
    <name evidence="2" type="ORF">JZ751_029913</name>
</gene>
<keyword evidence="3" id="KW-1185">Reference proteome</keyword>
<name>A0A8T2NKR2_9TELE</name>
<comment type="caution">
    <text evidence="2">The sequence shown here is derived from an EMBL/GenBank/DDBJ whole genome shotgun (WGS) entry which is preliminary data.</text>
</comment>
<sequence length="388" mass="40919">SSGDESSVSICSSPRPGSAQRPVTAGPALFPLSSPASRPGSARTVSSPASRPGSAESDPASLDPDASGLTHGVGRVICGNPVQALRARRKKMGHTFDLEVSDGKDRNDVFSELRAWRKEHSKYLLRLRAIEKERQPQVLKISHSEEEDEGEEEEGMGYSLSSASDDEDEEEGGRAGCGYLVNAASPDSSFNSPPPDLLYEREAASPEISRLSLSPDPSLSPSPPPALSAPPGGQGRLLGVRTRRLRAIAPGMEPLQPGEEACAAGPGAGRGGSALEETEEVKPKTQGSLGPHAVASLRPVSSPALHAPRPPRFVLQNITGTEVSGSCKQPIRGHQPVIRSSAMRSQERAGPPLLTRPLTARAVLQRLPNCMELLPKLGTSHCHANSSH</sequence>
<feature type="non-terminal residue" evidence="2">
    <location>
        <position position="1"/>
    </location>
</feature>
<feature type="region of interest" description="Disordered" evidence="1">
    <location>
        <begin position="254"/>
        <end position="276"/>
    </location>
</feature>
<dbReference type="PANTHER" id="PTHR22708:SF0">
    <property type="entry name" value="LEUCINE-RICH REPEAT-CONTAINING PROTEIN 56"/>
    <property type="match status" value="1"/>
</dbReference>
<dbReference type="OrthoDB" id="676979at2759"/>
<feature type="region of interest" description="Disordered" evidence="1">
    <location>
        <begin position="1"/>
        <end position="75"/>
    </location>
</feature>
<dbReference type="AlphaFoldDB" id="A0A8T2NKR2"/>
<feature type="compositionally biased region" description="Pro residues" evidence="1">
    <location>
        <begin position="218"/>
        <end position="228"/>
    </location>
</feature>
<dbReference type="Proteomes" id="UP000824540">
    <property type="component" value="Unassembled WGS sequence"/>
</dbReference>
<proteinExistence type="predicted"/>
<dbReference type="PANTHER" id="PTHR22708">
    <property type="entry name" value="LEUCINE-RICH REPEAT-CONTAINING PROTEIN 56"/>
    <property type="match status" value="1"/>
</dbReference>
<evidence type="ECO:0000313" key="2">
    <source>
        <dbReference type="EMBL" id="KAG9336997.1"/>
    </source>
</evidence>
<accession>A0A8T2NKR2</accession>
<organism evidence="2 3">
    <name type="scientific">Albula glossodonta</name>
    <name type="common">roundjaw bonefish</name>
    <dbReference type="NCBI Taxonomy" id="121402"/>
    <lineage>
        <taxon>Eukaryota</taxon>
        <taxon>Metazoa</taxon>
        <taxon>Chordata</taxon>
        <taxon>Craniata</taxon>
        <taxon>Vertebrata</taxon>
        <taxon>Euteleostomi</taxon>
        <taxon>Actinopterygii</taxon>
        <taxon>Neopterygii</taxon>
        <taxon>Teleostei</taxon>
        <taxon>Albuliformes</taxon>
        <taxon>Albulidae</taxon>
        <taxon>Albula</taxon>
    </lineage>
</organism>
<reference evidence="2" key="1">
    <citation type="thesis" date="2021" institute="BYU ScholarsArchive" country="Provo, UT, USA">
        <title>Applications of and Algorithms for Genome Assembly and Genomic Analyses with an Emphasis on Marine Teleosts.</title>
        <authorList>
            <person name="Pickett B.D."/>
        </authorList>
    </citation>
    <scope>NUCLEOTIDE SEQUENCE</scope>
    <source>
        <strain evidence="2">HI-2016</strain>
    </source>
</reference>
<feature type="compositionally biased region" description="Low complexity" evidence="1">
    <location>
        <begin position="182"/>
        <end position="191"/>
    </location>
</feature>
<feature type="compositionally biased region" description="Acidic residues" evidence="1">
    <location>
        <begin position="145"/>
        <end position="155"/>
    </location>
</feature>
<evidence type="ECO:0000256" key="1">
    <source>
        <dbReference type="SAM" id="MobiDB-lite"/>
    </source>
</evidence>
<feature type="compositionally biased region" description="Polar residues" evidence="1">
    <location>
        <begin position="1"/>
        <end position="12"/>
    </location>
</feature>
<dbReference type="InterPro" id="IPR040091">
    <property type="entry name" value="LRRC56"/>
</dbReference>